<proteinExistence type="predicted"/>
<accession>A0ABX6KT65</accession>
<feature type="transmembrane region" description="Helical" evidence="1">
    <location>
        <begin position="175"/>
        <end position="198"/>
    </location>
</feature>
<feature type="transmembrane region" description="Helical" evidence="1">
    <location>
        <begin position="325"/>
        <end position="343"/>
    </location>
</feature>
<evidence type="ECO:0000313" key="2">
    <source>
        <dbReference type="EMBL" id="QIY91331.1"/>
    </source>
</evidence>
<organism evidence="2 3">
    <name type="scientific">Chryseobacterium gallinarum</name>
    <dbReference type="NCBI Taxonomy" id="1324352"/>
    <lineage>
        <taxon>Bacteria</taxon>
        <taxon>Pseudomonadati</taxon>
        <taxon>Bacteroidota</taxon>
        <taxon>Flavobacteriia</taxon>
        <taxon>Flavobacteriales</taxon>
        <taxon>Weeksellaceae</taxon>
        <taxon>Chryseobacterium group</taxon>
        <taxon>Chryseobacterium</taxon>
    </lineage>
</organism>
<dbReference type="RefSeq" id="WP_168238651.1">
    <property type="nucleotide sequence ID" value="NZ_CP050995.1"/>
</dbReference>
<dbReference type="EMBL" id="CP050995">
    <property type="protein sequence ID" value="QIY91331.1"/>
    <property type="molecule type" value="Genomic_DNA"/>
</dbReference>
<evidence type="ECO:0000256" key="1">
    <source>
        <dbReference type="SAM" id="Phobius"/>
    </source>
</evidence>
<keyword evidence="1" id="KW-0812">Transmembrane</keyword>
<feature type="transmembrane region" description="Helical" evidence="1">
    <location>
        <begin position="355"/>
        <end position="378"/>
    </location>
</feature>
<protein>
    <recommendedName>
        <fullName evidence="4">Glycosyltransferase RgtA/B/C/D-like domain-containing protein</fullName>
    </recommendedName>
</protein>
<dbReference type="Proteomes" id="UP000501570">
    <property type="component" value="Chromosome"/>
</dbReference>
<name>A0ABX6KT65_CHRGL</name>
<keyword evidence="3" id="KW-1185">Reference proteome</keyword>
<feature type="transmembrane region" description="Helical" evidence="1">
    <location>
        <begin position="108"/>
        <end position="130"/>
    </location>
</feature>
<feature type="transmembrane region" description="Helical" evidence="1">
    <location>
        <begin position="205"/>
        <end position="224"/>
    </location>
</feature>
<feature type="transmembrane region" description="Helical" evidence="1">
    <location>
        <begin position="294"/>
        <end position="313"/>
    </location>
</feature>
<reference evidence="2 3" key="1">
    <citation type="submission" date="2019-09" db="EMBL/GenBank/DDBJ databases">
        <title>FDA dAtabase for Regulatory Grade micrObial Sequences (FDA-ARGOS): Supporting development and validation of Infectious Disease Dx tests.</title>
        <authorList>
            <person name="Sciortino C."/>
            <person name="Tallon L."/>
            <person name="Sadzewicz L."/>
            <person name="Vavikolanu K."/>
            <person name="Mehta A."/>
            <person name="Aluvathingal J."/>
            <person name="Nadendla S."/>
            <person name="Nandy P."/>
            <person name="Geyer C."/>
            <person name="Yan Y."/>
            <person name="Sichtig H."/>
        </authorList>
    </citation>
    <scope>NUCLEOTIDE SEQUENCE [LARGE SCALE GENOMIC DNA]</scope>
    <source>
        <strain evidence="2 3">FDAARGOS_636</strain>
    </source>
</reference>
<evidence type="ECO:0000313" key="3">
    <source>
        <dbReference type="Proteomes" id="UP000501570"/>
    </source>
</evidence>
<feature type="transmembrane region" description="Helical" evidence="1">
    <location>
        <begin position="5"/>
        <end position="26"/>
    </location>
</feature>
<sequence length="529" mass="60817">MMKTFLITAAVFFGVCLIYILIMLSSTDNYFTYLLDDAYIHMSIAKNFSTYGVWGITRYAFSSSSSSPVFTFILSVLIAVFGNQILIPLIFNLITAGFLIFLLNKYYIHFFGQKPIVIVASLFTLFLAVLHVQVMTGMEHILHALMVAINIYYFQQWSESHFKNNRFSYGFYTTIALLGLIRFESMFYFVALAFVFFITKNVRNALLVLILGFAPVFVFGYFNYGKTGYFLPNSVVLKGPLLDLSGNMGKQIIEIFVERILINLSFYKIGLFPLLISIALVVKDYKKGTGLQKIILHHFLIIAWCLVLLMHSISGRLTGIFRYEAYLLVAFSMILIPKLKLFLVHPLAALKAEKVIGFFVVANFILLIYKSGYAHLIIANGSANVYQQQIQSARFLKKYYNNSKVVANDIGAISYFTDIHLLDFMGLGSNEIVHFRANTKKLDEDFYGFLSQYSEKENYKLAIAYEEWLDWQTPENWRKVARLEISGRNLVLGEKHLFIYSIDPRIHDSLKQNIKSFRWDKNVKVTLLE</sequence>
<evidence type="ECO:0008006" key="4">
    <source>
        <dbReference type="Google" id="ProtNLM"/>
    </source>
</evidence>
<feature type="transmembrane region" description="Helical" evidence="1">
    <location>
        <begin position="69"/>
        <end position="102"/>
    </location>
</feature>
<gene>
    <name evidence="2" type="ORF">FOB44_12070</name>
</gene>
<feature type="transmembrane region" description="Helical" evidence="1">
    <location>
        <begin position="260"/>
        <end position="282"/>
    </location>
</feature>
<keyword evidence="1" id="KW-0472">Membrane</keyword>
<keyword evidence="1" id="KW-1133">Transmembrane helix</keyword>